<dbReference type="BioCyc" id="RCHA213810:RUM_RS02940-MONOMER"/>
<evidence type="ECO:0000256" key="6">
    <source>
        <dbReference type="ARBA" id="ARBA00022989"/>
    </source>
</evidence>
<dbReference type="GO" id="GO:0008360">
    <property type="term" value="P:regulation of cell shape"/>
    <property type="evidence" value="ECO:0007669"/>
    <property type="project" value="UniProtKB-KW"/>
</dbReference>
<dbReference type="AlphaFoldDB" id="D4LB32"/>
<reference evidence="9" key="1">
    <citation type="submission" date="2010-03" db="EMBL/GenBank/DDBJ databases">
        <title>The genome sequence of Ruminococcus sp. 18P13.</title>
        <authorList>
            <consortium name="metaHIT consortium -- http://www.metahit.eu/"/>
            <person name="Pajon A."/>
            <person name="Turner K."/>
            <person name="Parkhill J."/>
            <person name="Bernalier A."/>
        </authorList>
    </citation>
    <scope>NUCLEOTIDE SEQUENCE [LARGE SCALE GENOMIC DNA]</scope>
    <source>
        <strain evidence="9">Type strain: 18P13</strain>
    </source>
</reference>
<feature type="transmembrane region" description="Helical" evidence="8">
    <location>
        <begin position="110"/>
        <end position="133"/>
    </location>
</feature>
<evidence type="ECO:0000256" key="8">
    <source>
        <dbReference type="SAM" id="Phobius"/>
    </source>
</evidence>
<feature type="transmembrane region" description="Helical" evidence="8">
    <location>
        <begin position="17"/>
        <end position="34"/>
    </location>
</feature>
<evidence type="ECO:0000256" key="3">
    <source>
        <dbReference type="ARBA" id="ARBA00022475"/>
    </source>
</evidence>
<keyword evidence="6 8" id="KW-1133">Transmembrane helix</keyword>
<dbReference type="EMBL" id="FP929052">
    <property type="protein sequence ID" value="CBL16827.1"/>
    <property type="molecule type" value="Genomic_DNA"/>
</dbReference>
<evidence type="ECO:0000256" key="2">
    <source>
        <dbReference type="ARBA" id="ARBA00007776"/>
    </source>
</evidence>
<dbReference type="RefSeq" id="WP_015557734.1">
    <property type="nucleotide sequence ID" value="NC_021039.1"/>
</dbReference>
<evidence type="ECO:0000256" key="1">
    <source>
        <dbReference type="ARBA" id="ARBA00004651"/>
    </source>
</evidence>
<dbReference type="GeneID" id="83155419"/>
<evidence type="ECO:0000313" key="9">
    <source>
        <dbReference type="EMBL" id="CBL16827.1"/>
    </source>
</evidence>
<gene>
    <name evidence="9" type="ordered locus">RUM_06100</name>
</gene>
<dbReference type="STRING" id="213810.RUM_06100"/>
<feature type="transmembrane region" description="Helical" evidence="8">
    <location>
        <begin position="85"/>
        <end position="103"/>
    </location>
</feature>
<organism evidence="9 10">
    <name type="scientific">Ruminococcus champanellensis (strain DSM 18848 / JCM 17042 / KCTC 15320 / 18P13)</name>
    <dbReference type="NCBI Taxonomy" id="213810"/>
    <lineage>
        <taxon>Bacteria</taxon>
        <taxon>Bacillati</taxon>
        <taxon>Bacillota</taxon>
        <taxon>Clostridia</taxon>
        <taxon>Eubacteriales</taxon>
        <taxon>Oscillospiraceae</taxon>
        <taxon>Ruminococcus</taxon>
    </lineage>
</organism>
<feature type="transmembrane region" description="Helical" evidence="8">
    <location>
        <begin position="46"/>
        <end position="73"/>
    </location>
</feature>
<comment type="subcellular location">
    <subcellularLocation>
        <location evidence="1">Cell membrane</location>
        <topology evidence="1">Multi-pass membrane protein</topology>
    </subcellularLocation>
</comment>
<proteinExistence type="inferred from homology"/>
<evidence type="ECO:0000256" key="4">
    <source>
        <dbReference type="ARBA" id="ARBA00022692"/>
    </source>
</evidence>
<dbReference type="InterPro" id="IPR007227">
    <property type="entry name" value="Cell_shape_determining_MreD"/>
</dbReference>
<accession>D4LB32</accession>
<reference evidence="9" key="2">
    <citation type="submission" date="2010-03" db="EMBL/GenBank/DDBJ databases">
        <authorList>
            <person name="Pajon A."/>
        </authorList>
    </citation>
    <scope>NUCLEOTIDE SEQUENCE</scope>
    <source>
        <strain evidence="9">Type strain: 18P13</strain>
    </source>
</reference>
<dbReference type="KEGG" id="rch:RUM_06100"/>
<dbReference type="GO" id="GO:0005886">
    <property type="term" value="C:plasma membrane"/>
    <property type="evidence" value="ECO:0007669"/>
    <property type="project" value="UniProtKB-SubCell"/>
</dbReference>
<keyword evidence="4 8" id="KW-0812">Transmembrane</keyword>
<name>D4LB32_RUMC1</name>
<keyword evidence="7 8" id="KW-0472">Membrane</keyword>
<protein>
    <submittedName>
        <fullName evidence="9">Rod shape-determining protein MreD</fullName>
    </submittedName>
</protein>
<comment type="similarity">
    <text evidence="2">Belongs to the MreD family.</text>
</comment>
<dbReference type="HOGENOM" id="CLU_120965_0_0_9"/>
<evidence type="ECO:0000256" key="5">
    <source>
        <dbReference type="ARBA" id="ARBA00022960"/>
    </source>
</evidence>
<dbReference type="Pfam" id="PF04093">
    <property type="entry name" value="MreD"/>
    <property type="match status" value="1"/>
</dbReference>
<keyword evidence="5" id="KW-0133">Cell shape</keyword>
<dbReference type="Proteomes" id="UP000007054">
    <property type="component" value="Chromosome"/>
</dbReference>
<keyword evidence="3" id="KW-1003">Cell membrane</keyword>
<evidence type="ECO:0000256" key="7">
    <source>
        <dbReference type="ARBA" id="ARBA00023136"/>
    </source>
</evidence>
<dbReference type="PATRIC" id="fig|213810.4.peg.516"/>
<sequence>MTISAPKRSPKQERFCIALRWTLYVLLLALCFVLQCTGRHLNPLYVIPAAVCISMSEGVLTAAGVGMVTGLMIDISCGKLLGLNALFLVCGCVCTALLFMHLLRHNIINVLIVTLLLAAMQGGLDYLFYYYMWNYDAVETVFARWHLPVIFLTTGAVLPLYPIFKLIKRRLLPPSGNANEA</sequence>
<feature type="transmembrane region" description="Helical" evidence="8">
    <location>
        <begin position="145"/>
        <end position="164"/>
    </location>
</feature>
<keyword evidence="10" id="KW-1185">Reference proteome</keyword>
<evidence type="ECO:0000313" key="10">
    <source>
        <dbReference type="Proteomes" id="UP000007054"/>
    </source>
</evidence>